<reference evidence="2" key="1">
    <citation type="journal article" date="2011" name="Environ. Microbiol.">
        <title>Time-series analyses of Monterey Bay coastal microbial picoplankton using a 'genome proxy' microarray.</title>
        <authorList>
            <person name="Rich V.I."/>
            <person name="Pham V.D."/>
            <person name="Eppley J."/>
            <person name="Shi Y."/>
            <person name="DeLong E.F."/>
        </authorList>
    </citation>
    <scope>NUCLEOTIDE SEQUENCE</scope>
</reference>
<feature type="domain" description="Chalcone isomerase" evidence="1">
    <location>
        <begin position="36"/>
        <end position="162"/>
    </location>
</feature>
<evidence type="ECO:0000259" key="1">
    <source>
        <dbReference type="Pfam" id="PF16036"/>
    </source>
</evidence>
<proteinExistence type="predicted"/>
<dbReference type="AlphaFoldDB" id="E0Y065"/>
<dbReference type="EMBL" id="GU474937">
    <property type="protein sequence ID" value="ADI20056.1"/>
    <property type="molecule type" value="Genomic_DNA"/>
</dbReference>
<protein>
    <recommendedName>
        <fullName evidence="1">Chalcone isomerase domain-containing protein</fullName>
    </recommendedName>
</protein>
<evidence type="ECO:0000313" key="2">
    <source>
        <dbReference type="EMBL" id="ADI20056.1"/>
    </source>
</evidence>
<organism evidence="2">
    <name type="scientific">uncultured alpha proteobacterium EB080_L11F12</name>
    <dbReference type="NCBI Taxonomy" id="710795"/>
    <lineage>
        <taxon>Bacteria</taxon>
        <taxon>Pseudomonadati</taxon>
        <taxon>Pseudomonadota</taxon>
        <taxon>Alphaproteobacteria</taxon>
        <taxon>environmental samples</taxon>
    </lineage>
</organism>
<dbReference type="Pfam" id="PF16036">
    <property type="entry name" value="Chalcone_3"/>
    <property type="match status" value="1"/>
</dbReference>
<name>E0Y065_9PROT</name>
<sequence>MIKYIIVFFIIILNASTQILLAQSSEKIHKEWNKQGETVTSFFGISLYRGTLYTPDTEPFDIEGTYALTLTYLRSFKEKTLIKSTINEINRIEALTVENEKVLIDLLSNCFVDVSSGDRITALANSKDNIIFFHNGKQQCNLEMIDIRKSFFSIWLGNNTRDVQGSLRLQGLQ</sequence>
<accession>E0Y065</accession>
<dbReference type="InterPro" id="IPR016087">
    <property type="entry name" value="Chalcone_isomerase"/>
</dbReference>